<dbReference type="EMBL" id="JAGRRH010000026">
    <property type="protein sequence ID" value="KAG7341735.1"/>
    <property type="molecule type" value="Genomic_DNA"/>
</dbReference>
<dbReference type="InterPro" id="IPR027806">
    <property type="entry name" value="HARBI1_dom"/>
</dbReference>
<evidence type="ECO:0000256" key="4">
    <source>
        <dbReference type="ARBA" id="ARBA00022722"/>
    </source>
</evidence>
<keyword evidence="9" id="KW-0255">Endonuclease</keyword>
<evidence type="ECO:0000259" key="8">
    <source>
        <dbReference type="Pfam" id="PF13359"/>
    </source>
</evidence>
<protein>
    <submittedName>
        <fullName evidence="9">DDE superfamily endonuclease</fullName>
    </submittedName>
</protein>
<dbReference type="GO" id="GO:0046872">
    <property type="term" value="F:metal ion binding"/>
    <property type="evidence" value="ECO:0007669"/>
    <property type="project" value="UniProtKB-KW"/>
</dbReference>
<name>A0A9K3KDP0_9STRA</name>
<dbReference type="Pfam" id="PF13359">
    <property type="entry name" value="DDE_Tnp_4"/>
    <property type="match status" value="1"/>
</dbReference>
<dbReference type="GO" id="GO:0016787">
    <property type="term" value="F:hydrolase activity"/>
    <property type="evidence" value="ECO:0007669"/>
    <property type="project" value="UniProtKB-KW"/>
</dbReference>
<dbReference type="InterPro" id="IPR045249">
    <property type="entry name" value="HARBI1-like"/>
</dbReference>
<comment type="caution">
    <text evidence="9">The sequence shown here is derived from an EMBL/GenBank/DDBJ whole genome shotgun (WGS) entry which is preliminary data.</text>
</comment>
<dbReference type="AlphaFoldDB" id="A0A9K3KDP0"/>
<keyword evidence="4" id="KW-0540">Nuclease</keyword>
<dbReference type="GO" id="GO:0005634">
    <property type="term" value="C:nucleus"/>
    <property type="evidence" value="ECO:0007669"/>
    <property type="project" value="UniProtKB-SubCell"/>
</dbReference>
<evidence type="ECO:0000313" key="9">
    <source>
        <dbReference type="EMBL" id="KAG7341735.1"/>
    </source>
</evidence>
<evidence type="ECO:0000256" key="1">
    <source>
        <dbReference type="ARBA" id="ARBA00001968"/>
    </source>
</evidence>
<accession>A0A9K3KDP0</accession>
<feature type="domain" description="DDE Tnp4" evidence="8">
    <location>
        <begin position="191"/>
        <end position="352"/>
    </location>
</feature>
<keyword evidence="10" id="KW-1185">Reference proteome</keyword>
<evidence type="ECO:0000256" key="2">
    <source>
        <dbReference type="ARBA" id="ARBA00004123"/>
    </source>
</evidence>
<evidence type="ECO:0000313" key="10">
    <source>
        <dbReference type="Proteomes" id="UP000693970"/>
    </source>
</evidence>
<evidence type="ECO:0000256" key="5">
    <source>
        <dbReference type="ARBA" id="ARBA00022723"/>
    </source>
</evidence>
<comment type="cofactor">
    <cofactor evidence="1">
        <name>a divalent metal cation</name>
        <dbReference type="ChEBI" id="CHEBI:60240"/>
    </cofactor>
</comment>
<evidence type="ECO:0000256" key="3">
    <source>
        <dbReference type="ARBA" id="ARBA00006958"/>
    </source>
</evidence>
<reference evidence="9" key="1">
    <citation type="journal article" date="2021" name="Sci. Rep.">
        <title>Diploid genomic architecture of Nitzschia inconspicua, an elite biomass production diatom.</title>
        <authorList>
            <person name="Oliver A."/>
            <person name="Podell S."/>
            <person name="Pinowska A."/>
            <person name="Traller J.C."/>
            <person name="Smith S.R."/>
            <person name="McClure R."/>
            <person name="Beliaev A."/>
            <person name="Bohutskyi P."/>
            <person name="Hill E.A."/>
            <person name="Rabines A."/>
            <person name="Zheng H."/>
            <person name="Allen L.Z."/>
            <person name="Kuo A."/>
            <person name="Grigoriev I.V."/>
            <person name="Allen A.E."/>
            <person name="Hazlebeck D."/>
            <person name="Allen E.E."/>
        </authorList>
    </citation>
    <scope>NUCLEOTIDE SEQUENCE</scope>
    <source>
        <strain evidence="9">Hildebrandi</strain>
    </source>
</reference>
<dbReference type="GO" id="GO:0004519">
    <property type="term" value="F:endonuclease activity"/>
    <property type="evidence" value="ECO:0007669"/>
    <property type="project" value="UniProtKB-KW"/>
</dbReference>
<keyword evidence="7" id="KW-0539">Nucleus</keyword>
<comment type="similarity">
    <text evidence="3">Belongs to the HARBI1 family.</text>
</comment>
<organism evidence="9 10">
    <name type="scientific">Nitzschia inconspicua</name>
    <dbReference type="NCBI Taxonomy" id="303405"/>
    <lineage>
        <taxon>Eukaryota</taxon>
        <taxon>Sar</taxon>
        <taxon>Stramenopiles</taxon>
        <taxon>Ochrophyta</taxon>
        <taxon>Bacillariophyta</taxon>
        <taxon>Bacillariophyceae</taxon>
        <taxon>Bacillariophycidae</taxon>
        <taxon>Bacillariales</taxon>
        <taxon>Bacillariaceae</taxon>
        <taxon>Nitzschia</taxon>
    </lineage>
</organism>
<dbReference type="PANTHER" id="PTHR22930">
    <property type="match status" value="1"/>
</dbReference>
<keyword evidence="5" id="KW-0479">Metal-binding</keyword>
<sequence>MSSSTAAMYVFSQVALAIAICHRIRKKSEPRKKGRPAARVRQRRSVQDVYECLGPTYFRRAYRMSYESFWILHDKLRDGIEEALKEKQTNVPDEGGKLHNRAPPIPNGSICTSVRLACAIRYFAGGSPYDISVMYGMSYSTTMSCVWAVVDAINHHKEFFEYPESHDEQRSIAEGFKKASTPEIDICAGAVDGILIWTNKPTVDECNFLGVGQKKFLCGRKHKFGLNCQAVSDARGRFLDISIVYGGATSDCLAFERSKLFGKLSDGMLAEGLCLFRDNAYLNSPFLATPYQNVGPGTKDDYNFYHSQVRIRIECAFGIFTERWAILRSAIPKQIAITKTIALVHALAKLHNFCIDVQETQPGEMLPQDVDHMTRNLTGSVPLEADEIEDTPRPIQLIGGGHHFDDVPRDIRRRRQLTPCQPRELLHERISNEH</sequence>
<dbReference type="OrthoDB" id="109201at2759"/>
<evidence type="ECO:0000256" key="6">
    <source>
        <dbReference type="ARBA" id="ARBA00022801"/>
    </source>
</evidence>
<keyword evidence="6" id="KW-0378">Hydrolase</keyword>
<comment type="subcellular location">
    <subcellularLocation>
        <location evidence="2">Nucleus</location>
    </subcellularLocation>
</comment>
<gene>
    <name evidence="9" type="ORF">IV203_023688</name>
</gene>
<reference evidence="9" key="2">
    <citation type="submission" date="2021-04" db="EMBL/GenBank/DDBJ databases">
        <authorList>
            <person name="Podell S."/>
        </authorList>
    </citation>
    <scope>NUCLEOTIDE SEQUENCE</scope>
    <source>
        <strain evidence="9">Hildebrandi</strain>
    </source>
</reference>
<proteinExistence type="inferred from homology"/>
<dbReference type="PANTHER" id="PTHR22930:SF85">
    <property type="entry name" value="GH03217P-RELATED"/>
    <property type="match status" value="1"/>
</dbReference>
<dbReference type="Proteomes" id="UP000693970">
    <property type="component" value="Unassembled WGS sequence"/>
</dbReference>
<evidence type="ECO:0000256" key="7">
    <source>
        <dbReference type="ARBA" id="ARBA00023242"/>
    </source>
</evidence>